<name>A0ABR9WC48_9BACT</name>
<accession>A0ABR9WC48</accession>
<reference evidence="5" key="1">
    <citation type="submission" date="2023-07" db="EMBL/GenBank/DDBJ databases">
        <title>Dyadobacter sp. nov 'subterranea' isolated from contaminted grondwater.</title>
        <authorList>
            <person name="Szabo I."/>
            <person name="Al-Omari J."/>
            <person name="Szerdahelyi S.G."/>
            <person name="Rado J."/>
        </authorList>
    </citation>
    <scope>NUCLEOTIDE SEQUENCE [LARGE SCALE GENOMIC DNA]</scope>
    <source>
        <strain evidence="5">UP-52</strain>
    </source>
</reference>
<keyword evidence="2" id="KW-0012">Acyltransferase</keyword>
<dbReference type="Gene3D" id="3.40.630.30">
    <property type="match status" value="1"/>
</dbReference>
<evidence type="ECO:0000256" key="2">
    <source>
        <dbReference type="ARBA" id="ARBA00023315"/>
    </source>
</evidence>
<dbReference type="CDD" id="cd04301">
    <property type="entry name" value="NAT_SF"/>
    <property type="match status" value="1"/>
</dbReference>
<proteinExistence type="predicted"/>
<comment type="caution">
    <text evidence="4">The sequence shown here is derived from an EMBL/GenBank/DDBJ whole genome shotgun (WGS) entry which is preliminary data.</text>
</comment>
<evidence type="ECO:0000256" key="1">
    <source>
        <dbReference type="ARBA" id="ARBA00022679"/>
    </source>
</evidence>
<sequence>MKIVGYKPEYQVYFKEFNISWLEEYFSVEPFDNYAFENPEEAILKDGGRIIFAENDDEIIGTVALKYAEPGVFEMAKMAVRKDARGLGAGKLLCTSIVEIARNMKATRLILYSNKQLKPAIAMYLQMGFTEIPLEPGLYKRADIKMELVF</sequence>
<feature type="domain" description="N-acetyltransferase" evidence="3">
    <location>
        <begin position="1"/>
        <end position="150"/>
    </location>
</feature>
<gene>
    <name evidence="4" type="ORF">IEE83_14060</name>
</gene>
<evidence type="ECO:0000259" key="3">
    <source>
        <dbReference type="PROSITE" id="PS51186"/>
    </source>
</evidence>
<dbReference type="EMBL" id="JACYGY010000001">
    <property type="protein sequence ID" value="MBE9463007.1"/>
    <property type="molecule type" value="Genomic_DNA"/>
</dbReference>
<organism evidence="4 5">
    <name type="scientific">Dyadobacter subterraneus</name>
    <dbReference type="NCBI Taxonomy" id="2773304"/>
    <lineage>
        <taxon>Bacteria</taxon>
        <taxon>Pseudomonadati</taxon>
        <taxon>Bacteroidota</taxon>
        <taxon>Cytophagia</taxon>
        <taxon>Cytophagales</taxon>
        <taxon>Spirosomataceae</taxon>
        <taxon>Dyadobacter</taxon>
    </lineage>
</organism>
<evidence type="ECO:0000313" key="5">
    <source>
        <dbReference type="Proteomes" id="UP000634134"/>
    </source>
</evidence>
<dbReference type="InterPro" id="IPR016181">
    <property type="entry name" value="Acyl_CoA_acyltransferase"/>
</dbReference>
<keyword evidence="5" id="KW-1185">Reference proteome</keyword>
<dbReference type="Pfam" id="PF00583">
    <property type="entry name" value="Acetyltransf_1"/>
    <property type="match status" value="1"/>
</dbReference>
<dbReference type="SUPFAM" id="SSF55729">
    <property type="entry name" value="Acyl-CoA N-acyltransferases (Nat)"/>
    <property type="match status" value="1"/>
</dbReference>
<keyword evidence="1" id="KW-0808">Transferase</keyword>
<dbReference type="InterPro" id="IPR000182">
    <property type="entry name" value="GNAT_dom"/>
</dbReference>
<dbReference type="PANTHER" id="PTHR43877:SF2">
    <property type="entry name" value="AMINOALKYLPHOSPHONATE N-ACETYLTRANSFERASE-RELATED"/>
    <property type="match status" value="1"/>
</dbReference>
<dbReference type="InterPro" id="IPR050832">
    <property type="entry name" value="Bact_Acetyltransf"/>
</dbReference>
<protein>
    <submittedName>
        <fullName evidence="4">GNAT family N-acetyltransferase</fullName>
    </submittedName>
</protein>
<dbReference type="PROSITE" id="PS51186">
    <property type="entry name" value="GNAT"/>
    <property type="match status" value="1"/>
</dbReference>
<dbReference type="PANTHER" id="PTHR43877">
    <property type="entry name" value="AMINOALKYLPHOSPHONATE N-ACETYLTRANSFERASE-RELATED-RELATED"/>
    <property type="match status" value="1"/>
</dbReference>
<dbReference type="RefSeq" id="WP_194121168.1">
    <property type="nucleotide sequence ID" value="NZ_JACYGY010000001.1"/>
</dbReference>
<dbReference type="Proteomes" id="UP000634134">
    <property type="component" value="Unassembled WGS sequence"/>
</dbReference>
<evidence type="ECO:0000313" key="4">
    <source>
        <dbReference type="EMBL" id="MBE9463007.1"/>
    </source>
</evidence>